<gene>
    <name evidence="3" type="ORF">AKJ09_00380</name>
</gene>
<keyword evidence="2" id="KW-0732">Signal</keyword>
<dbReference type="AlphaFoldDB" id="A0A0K1PK03"/>
<dbReference type="Proteomes" id="UP000064967">
    <property type="component" value="Chromosome"/>
</dbReference>
<organism evidence="3 4">
    <name type="scientific">Labilithrix luteola</name>
    <dbReference type="NCBI Taxonomy" id="1391654"/>
    <lineage>
        <taxon>Bacteria</taxon>
        <taxon>Pseudomonadati</taxon>
        <taxon>Myxococcota</taxon>
        <taxon>Polyangia</taxon>
        <taxon>Polyangiales</taxon>
        <taxon>Labilitrichaceae</taxon>
        <taxon>Labilithrix</taxon>
    </lineage>
</organism>
<protein>
    <recommendedName>
        <fullName evidence="5">Lipoprotein</fullName>
    </recommendedName>
</protein>
<evidence type="ECO:0000313" key="3">
    <source>
        <dbReference type="EMBL" id="AKU93716.1"/>
    </source>
</evidence>
<evidence type="ECO:0008006" key="5">
    <source>
        <dbReference type="Google" id="ProtNLM"/>
    </source>
</evidence>
<evidence type="ECO:0000313" key="4">
    <source>
        <dbReference type="Proteomes" id="UP000064967"/>
    </source>
</evidence>
<evidence type="ECO:0000256" key="2">
    <source>
        <dbReference type="SAM" id="SignalP"/>
    </source>
</evidence>
<keyword evidence="4" id="KW-1185">Reference proteome</keyword>
<sequence>MKKVLSLVCCAGVALAFAACGGDGNQDPPPLSVPSSPGGGTNAGTAHAAPGTTYIDQSLSDVANVQDDRVVFPASSYGALSAHKAGDILVSNRQGQGTPGNNPDGFLRRITSIAQAAEGTVVMTQPATLDEAFDELDMTTSIDPAELSLDGQITTDTTTAQTATIHPLGKKTKDIKLVDFSNKALFNENINATAADGSTVPVNIYAGIEKGTIAFSPGYDVSAKISGFSVQSLKVAAVGGLSAELSVRAGTKIAAPVDAAKAAEFAAKGLKKSYSKTLAQYKLGLGEVKVGPFGFPSSGTYTLTVNCDFNFTAPVEVVAGASAKGEVTVGFEYANKSMSPVFEKSLTLEAKPPTYTKEGFVRAQCNVTSQFDLKFFGVVTAGASVDAYGGMGGSNTCGGKSADGTTQALVHGDIEAGVSGKLYAKVDLFKLYKKSVECTLFDENAQAQYDTTYPYPGSPEQTCKVSGPYPLDPRPSANPSMCFSSDDDGTNPGAITGTCTHDVCVAGDKLGQQCDDCTMKVCAADPYCCDTFWGLSCFQSVEKYCGKKCGQ</sequence>
<accession>A0A0K1PK03</accession>
<dbReference type="PROSITE" id="PS51257">
    <property type="entry name" value="PROKAR_LIPOPROTEIN"/>
    <property type="match status" value="1"/>
</dbReference>
<dbReference type="RefSeq" id="WP_146645428.1">
    <property type="nucleotide sequence ID" value="NZ_CP012333.1"/>
</dbReference>
<dbReference type="OrthoDB" id="5484589at2"/>
<proteinExistence type="predicted"/>
<dbReference type="KEGG" id="llu:AKJ09_00380"/>
<name>A0A0K1PK03_9BACT</name>
<dbReference type="STRING" id="1391654.AKJ09_00380"/>
<feature type="region of interest" description="Disordered" evidence="1">
    <location>
        <begin position="27"/>
        <end position="49"/>
    </location>
</feature>
<feature type="signal peptide" evidence="2">
    <location>
        <begin position="1"/>
        <end position="18"/>
    </location>
</feature>
<evidence type="ECO:0000256" key="1">
    <source>
        <dbReference type="SAM" id="MobiDB-lite"/>
    </source>
</evidence>
<reference evidence="3 4" key="1">
    <citation type="submission" date="2015-08" db="EMBL/GenBank/DDBJ databases">
        <authorList>
            <person name="Babu N.S."/>
            <person name="Beckwith C.J."/>
            <person name="Beseler K.G."/>
            <person name="Brison A."/>
            <person name="Carone J.V."/>
            <person name="Caskin T.P."/>
            <person name="Diamond M."/>
            <person name="Durham M.E."/>
            <person name="Foxe J.M."/>
            <person name="Go M."/>
            <person name="Henderson B.A."/>
            <person name="Jones I.B."/>
            <person name="McGettigan J.A."/>
            <person name="Micheletti S.J."/>
            <person name="Nasrallah M.E."/>
            <person name="Ortiz D."/>
            <person name="Piller C.R."/>
            <person name="Privatt S.R."/>
            <person name="Schneider S.L."/>
            <person name="Sharp S."/>
            <person name="Smith T.C."/>
            <person name="Stanton J.D."/>
            <person name="Ullery H.E."/>
            <person name="Wilson R.J."/>
            <person name="Serrano M.G."/>
            <person name="Buck G."/>
            <person name="Lee V."/>
            <person name="Wang Y."/>
            <person name="Carvalho R."/>
            <person name="Voegtly L."/>
            <person name="Shi R."/>
            <person name="Duckworth R."/>
            <person name="Johnson A."/>
            <person name="Loviza R."/>
            <person name="Walstead R."/>
            <person name="Shah Z."/>
            <person name="Kiflezghi M."/>
            <person name="Wade K."/>
            <person name="Ball S.L."/>
            <person name="Bradley K.W."/>
            <person name="Asai D.J."/>
            <person name="Bowman C.A."/>
            <person name="Russell D.A."/>
            <person name="Pope W.H."/>
            <person name="Jacobs-Sera D."/>
            <person name="Hendrix R.W."/>
            <person name="Hatfull G.F."/>
        </authorList>
    </citation>
    <scope>NUCLEOTIDE SEQUENCE [LARGE SCALE GENOMIC DNA]</scope>
    <source>
        <strain evidence="3 4">DSM 27648</strain>
    </source>
</reference>
<dbReference type="EMBL" id="CP012333">
    <property type="protein sequence ID" value="AKU93716.1"/>
    <property type="molecule type" value="Genomic_DNA"/>
</dbReference>
<feature type="chain" id="PRO_5005465609" description="Lipoprotein" evidence="2">
    <location>
        <begin position="19"/>
        <end position="551"/>
    </location>
</feature>